<keyword evidence="2" id="KW-1185">Reference proteome</keyword>
<sequence>MLVAEALLDGTRSYPALQSLNMLSQMLGMERTGSQYTRLLRQHGFGDIRIAHTGNNFLDVVLAIKN</sequence>
<organism evidence="1 2">
    <name type="scientific">Muraenolepis orangiensis</name>
    <name type="common">Patagonian moray cod</name>
    <dbReference type="NCBI Taxonomy" id="630683"/>
    <lineage>
        <taxon>Eukaryota</taxon>
        <taxon>Metazoa</taxon>
        <taxon>Chordata</taxon>
        <taxon>Craniata</taxon>
        <taxon>Vertebrata</taxon>
        <taxon>Euteleostomi</taxon>
        <taxon>Actinopterygii</taxon>
        <taxon>Neopterygii</taxon>
        <taxon>Teleostei</taxon>
        <taxon>Neoteleostei</taxon>
        <taxon>Acanthomorphata</taxon>
        <taxon>Zeiogadaria</taxon>
        <taxon>Gadariae</taxon>
        <taxon>Gadiformes</taxon>
        <taxon>Muraenolepidoidei</taxon>
        <taxon>Muraenolepididae</taxon>
        <taxon>Muraenolepis</taxon>
    </lineage>
</organism>
<proteinExistence type="predicted"/>
<dbReference type="InterPro" id="IPR029063">
    <property type="entry name" value="SAM-dependent_MTases_sf"/>
</dbReference>
<name>A0A9Q0DRD9_9TELE</name>
<evidence type="ECO:0000313" key="2">
    <source>
        <dbReference type="Proteomes" id="UP001148018"/>
    </source>
</evidence>
<evidence type="ECO:0000313" key="1">
    <source>
        <dbReference type="EMBL" id="KAJ3592203.1"/>
    </source>
</evidence>
<protein>
    <submittedName>
        <fullName evidence="1">Uncharacterized protein</fullName>
    </submittedName>
</protein>
<dbReference type="Gene3D" id="3.40.50.150">
    <property type="entry name" value="Vaccinia Virus protein VP39"/>
    <property type="match status" value="1"/>
</dbReference>
<dbReference type="AlphaFoldDB" id="A0A9Q0DRD9"/>
<dbReference type="Proteomes" id="UP001148018">
    <property type="component" value="Unassembled WGS sequence"/>
</dbReference>
<dbReference type="OrthoDB" id="1606438at2759"/>
<accession>A0A9Q0DRD9</accession>
<comment type="caution">
    <text evidence="1">The sequence shown here is derived from an EMBL/GenBank/DDBJ whole genome shotgun (WGS) entry which is preliminary data.</text>
</comment>
<reference evidence="1" key="1">
    <citation type="submission" date="2022-07" db="EMBL/GenBank/DDBJ databases">
        <title>Chromosome-level genome of Muraenolepis orangiensis.</title>
        <authorList>
            <person name="Kim J."/>
        </authorList>
    </citation>
    <scope>NUCLEOTIDE SEQUENCE</scope>
    <source>
        <strain evidence="1">KU_S4_2022</strain>
        <tissue evidence="1">Muscle</tissue>
    </source>
</reference>
<gene>
    <name evidence="1" type="ORF">NHX12_007331</name>
</gene>
<dbReference type="EMBL" id="JANIIK010000113">
    <property type="protein sequence ID" value="KAJ3592203.1"/>
    <property type="molecule type" value="Genomic_DNA"/>
</dbReference>